<feature type="transmembrane region" description="Helical" evidence="1">
    <location>
        <begin position="127"/>
        <end position="146"/>
    </location>
</feature>
<protein>
    <submittedName>
        <fullName evidence="2">Membrane protein</fullName>
    </submittedName>
</protein>
<name>A0A2R5HGF1_9LACT</name>
<reference evidence="2 3" key="1">
    <citation type="journal article" date="2018" name="Genome Announc.">
        <title>Draft Genome Sequence of Lactococcus sp. Strain NtB2 (JCM 32569), Isolated from the Gut of the Higher Termite Nasutitermes takasagoensis.</title>
        <authorList>
            <person name="Noda S."/>
            <person name="Aihara C."/>
            <person name="Yuki M."/>
            <person name="Ohkuma M."/>
        </authorList>
    </citation>
    <scope>NUCLEOTIDE SEQUENCE [LARGE SCALE GENOMIC DNA]</scope>
    <source>
        <strain evidence="2 3">NtB2</strain>
    </source>
</reference>
<dbReference type="Pfam" id="PF07314">
    <property type="entry name" value="Lit"/>
    <property type="match status" value="1"/>
</dbReference>
<dbReference type="NCBIfam" id="TIGR01906">
    <property type="entry name" value="integ_TIGR01906"/>
    <property type="match status" value="1"/>
</dbReference>
<sequence length="209" mass="24006">MNGKFNVRDRLLFAGTFLWGLALTVIGTVLLSIPLFQLEIGWGRLDELAGLSSPALSHNYQLLIHYLLNPFSGRLVMPDFPSSASGLEHFFEVKVFFMVALACLIVLLPAFVVFVKEYLNIFFRRGLTMILSLPFLAVLTAVLLGFDQFFVLFHELLFRNEDWLFDPKTDPIITVLPESFFLHCFILAGLIYLLFFGYLYFYKKKVKNV</sequence>
<keyword evidence="3" id="KW-1185">Reference proteome</keyword>
<evidence type="ECO:0000313" key="3">
    <source>
        <dbReference type="Proteomes" id="UP000245021"/>
    </source>
</evidence>
<dbReference type="EMBL" id="BFFO01000007">
    <property type="protein sequence ID" value="GBG97094.1"/>
    <property type="molecule type" value="Genomic_DNA"/>
</dbReference>
<feature type="transmembrane region" description="Helical" evidence="1">
    <location>
        <begin position="180"/>
        <end position="201"/>
    </location>
</feature>
<evidence type="ECO:0000313" key="2">
    <source>
        <dbReference type="EMBL" id="GBG97094.1"/>
    </source>
</evidence>
<proteinExistence type="predicted"/>
<comment type="caution">
    <text evidence="2">The sequence shown here is derived from an EMBL/GenBank/DDBJ whole genome shotgun (WGS) entry which is preliminary data.</text>
</comment>
<feature type="transmembrane region" description="Helical" evidence="1">
    <location>
        <begin position="12"/>
        <end position="36"/>
    </location>
</feature>
<dbReference type="AlphaFoldDB" id="A0A2R5HGF1"/>
<feature type="transmembrane region" description="Helical" evidence="1">
    <location>
        <begin position="95"/>
        <end position="115"/>
    </location>
</feature>
<organism evidence="2 3">
    <name type="scientific">Lactococcus termiticola</name>
    <dbReference type="NCBI Taxonomy" id="2169526"/>
    <lineage>
        <taxon>Bacteria</taxon>
        <taxon>Bacillati</taxon>
        <taxon>Bacillota</taxon>
        <taxon>Bacilli</taxon>
        <taxon>Lactobacillales</taxon>
        <taxon>Streptococcaceae</taxon>
        <taxon>Lactococcus</taxon>
    </lineage>
</organism>
<dbReference type="Proteomes" id="UP000245021">
    <property type="component" value="Unassembled WGS sequence"/>
</dbReference>
<evidence type="ECO:0000256" key="1">
    <source>
        <dbReference type="SAM" id="Phobius"/>
    </source>
</evidence>
<dbReference type="InterPro" id="IPR010178">
    <property type="entry name" value="Lit"/>
</dbReference>
<accession>A0A2R5HGF1</accession>
<keyword evidence="1" id="KW-0472">Membrane</keyword>
<keyword evidence="1" id="KW-0812">Transmembrane</keyword>
<keyword evidence="1" id="KW-1133">Transmembrane helix</keyword>
<gene>
    <name evidence="2" type="ORF">NtB2_01231</name>
</gene>